<dbReference type="OrthoDB" id="7057439at2"/>
<evidence type="ECO:0000313" key="2">
    <source>
        <dbReference type="Proteomes" id="UP000191110"/>
    </source>
</evidence>
<dbReference type="AlphaFoldDB" id="A0A1T2L2D2"/>
<organism evidence="1 2">
    <name type="scientific">Solemya pervernicosa gill symbiont</name>
    <dbReference type="NCBI Taxonomy" id="642797"/>
    <lineage>
        <taxon>Bacteria</taxon>
        <taxon>Pseudomonadati</taxon>
        <taxon>Pseudomonadota</taxon>
        <taxon>Gammaproteobacteria</taxon>
        <taxon>sulfur-oxidizing symbionts</taxon>
    </lineage>
</organism>
<reference evidence="1 2" key="1">
    <citation type="submission" date="2016-11" db="EMBL/GenBank/DDBJ databases">
        <title>Mixed transmission modes and dynamic genome evolution in an obligate animal-bacterial symbiosis.</title>
        <authorList>
            <person name="Russell S.L."/>
            <person name="Corbett-Detig R.B."/>
            <person name="Cavanaugh C.M."/>
        </authorList>
    </citation>
    <scope>NUCLEOTIDE SEQUENCE [LARGE SCALE GENOMIC DNA]</scope>
    <source>
        <strain evidence="1">Sveles-Q1</strain>
    </source>
</reference>
<dbReference type="EMBL" id="MPRL01000056">
    <property type="protein sequence ID" value="OOZ39257.1"/>
    <property type="molecule type" value="Genomic_DNA"/>
</dbReference>
<protein>
    <submittedName>
        <fullName evidence="1">Uncharacterized protein</fullName>
    </submittedName>
</protein>
<gene>
    <name evidence="1" type="ORF">BOW53_12420</name>
</gene>
<evidence type="ECO:0000313" key="1">
    <source>
        <dbReference type="EMBL" id="OOZ39257.1"/>
    </source>
</evidence>
<dbReference type="Proteomes" id="UP000191110">
    <property type="component" value="Unassembled WGS sequence"/>
</dbReference>
<keyword evidence="2" id="KW-1185">Reference proteome</keyword>
<name>A0A1T2L2D2_9GAMM</name>
<proteinExistence type="predicted"/>
<sequence>MPQLPSGKYVEIMSERARYHARRLKLRVTSTTPHRQLYPLVDILIDPTNNTHGCRGCTTFSGHTLADHEWLDQFEEGDRRWFANWLREAPQRRVIEQARTRLLAARSTASEEVHDYPSQLYSQLRDRIEALPQQRASAEQWQRTLLNMRRDGLRREELDWSRLPEFLSEHAGEAGIDKAALLESLDFTQIVPRLSNDLECDLEAHLPFTEVAKRIPTYQLQMSGYPIDDQDLCVVRYRCESPSYRIGSVRPHGRALHGSDQPRWFLLAPYGKVVTDSENSALFFPTSEAALQAADNHARSSHRLRPALTYSKPYEYMSLHGGEAYREWLVTLPDYHRSHFTAHYHERNVLLHIRTKIRHSEDGSKVLFIEELQSDWQQAIAQHGLHSGIPLAPFRKEWASLALKLMLMHVVKSDLDGIAWADGAVHALRYDREMGPLMRLYDQEIPQILTRLAKPWQASVERAYFETRSPWLHAARCDECWKVEGGAGKFSTRPRYDKSEALALIQRHTKALSMSLPILRLSAEMKRHIAEHGLPLFGEQTNKPTPLTD</sequence>
<comment type="caution">
    <text evidence="1">The sequence shown here is derived from an EMBL/GenBank/DDBJ whole genome shotgun (WGS) entry which is preliminary data.</text>
</comment>
<accession>A0A1T2L2D2</accession>
<dbReference type="RefSeq" id="WP_078484403.1">
    <property type="nucleotide sequence ID" value="NZ_MPRL01000056.1"/>
</dbReference>